<evidence type="ECO:0000256" key="2">
    <source>
        <dbReference type="ARBA" id="ARBA00022692"/>
    </source>
</evidence>
<evidence type="ECO:0000256" key="3">
    <source>
        <dbReference type="ARBA" id="ARBA00022989"/>
    </source>
</evidence>
<reference evidence="6 7" key="1">
    <citation type="submission" date="2020-05" db="EMBL/GenBank/DDBJ databases">
        <title>MicrobeNet Type strains.</title>
        <authorList>
            <person name="Nicholson A.C."/>
        </authorList>
    </citation>
    <scope>NUCLEOTIDE SEQUENCE [LARGE SCALE GENOMIC DNA]</scope>
    <source>
        <strain evidence="6 7">JCM 14547</strain>
    </source>
</reference>
<evidence type="ECO:0008006" key="8">
    <source>
        <dbReference type="Google" id="ProtNLM"/>
    </source>
</evidence>
<feature type="transmembrane region" description="Helical" evidence="5">
    <location>
        <begin position="12"/>
        <end position="35"/>
    </location>
</feature>
<protein>
    <recommendedName>
        <fullName evidence="8">Protein-S-isoprenylcysteine O-methyltransferase Ste14</fullName>
    </recommendedName>
</protein>
<gene>
    <name evidence="6" type="ORF">HLB09_01230</name>
</gene>
<dbReference type="InterPro" id="IPR007318">
    <property type="entry name" value="Phopholipid_MeTrfase"/>
</dbReference>
<dbReference type="Proteomes" id="UP000555552">
    <property type="component" value="Unassembled WGS sequence"/>
</dbReference>
<organism evidence="6 7">
    <name type="scientific">Pseudokineococcus marinus</name>
    <dbReference type="NCBI Taxonomy" id="351215"/>
    <lineage>
        <taxon>Bacteria</taxon>
        <taxon>Bacillati</taxon>
        <taxon>Actinomycetota</taxon>
        <taxon>Actinomycetes</taxon>
        <taxon>Kineosporiales</taxon>
        <taxon>Kineosporiaceae</taxon>
        <taxon>Pseudokineococcus</taxon>
    </lineage>
</organism>
<dbReference type="GO" id="GO:0012505">
    <property type="term" value="C:endomembrane system"/>
    <property type="evidence" value="ECO:0007669"/>
    <property type="project" value="UniProtKB-SubCell"/>
</dbReference>
<accession>A0A849BGN5</accession>
<comment type="subcellular location">
    <subcellularLocation>
        <location evidence="1">Endomembrane system</location>
        <topology evidence="1">Multi-pass membrane protein</topology>
    </subcellularLocation>
</comment>
<dbReference type="AlphaFoldDB" id="A0A849BGN5"/>
<keyword evidence="4 5" id="KW-0472">Membrane</keyword>
<evidence type="ECO:0000256" key="4">
    <source>
        <dbReference type="ARBA" id="ARBA00023136"/>
    </source>
</evidence>
<sequence length="170" mass="18044">MRRDLERDGRLHAGTAAWMWTGYAAHAALLTTALARRPTSPPLPAPARAAALALTGAGSALLLAGFRRFAGPAQLTGTDAGPLVTGGAYRYSRNPQYTGAVAALTGAAAARRSPTALALTAALAAVYRAWVPTEERHLTHHFGAPYRDYHTRTPRWLGRPTVVDPWPTPA</sequence>
<dbReference type="Pfam" id="PF04191">
    <property type="entry name" value="PEMT"/>
    <property type="match status" value="1"/>
</dbReference>
<keyword evidence="2 5" id="KW-0812">Transmembrane</keyword>
<name>A0A849BGN5_9ACTN</name>
<dbReference type="EMBL" id="JABEMA010000006">
    <property type="protein sequence ID" value="NNH21731.1"/>
    <property type="molecule type" value="Genomic_DNA"/>
</dbReference>
<evidence type="ECO:0000313" key="7">
    <source>
        <dbReference type="Proteomes" id="UP000555552"/>
    </source>
</evidence>
<evidence type="ECO:0000256" key="1">
    <source>
        <dbReference type="ARBA" id="ARBA00004127"/>
    </source>
</evidence>
<proteinExistence type="predicted"/>
<evidence type="ECO:0000313" key="6">
    <source>
        <dbReference type="EMBL" id="NNH21731.1"/>
    </source>
</evidence>
<feature type="transmembrane region" description="Helical" evidence="5">
    <location>
        <begin position="47"/>
        <end position="66"/>
    </location>
</feature>
<evidence type="ECO:0000256" key="5">
    <source>
        <dbReference type="SAM" id="Phobius"/>
    </source>
</evidence>
<dbReference type="Gene3D" id="1.20.120.1630">
    <property type="match status" value="1"/>
</dbReference>
<comment type="caution">
    <text evidence="6">The sequence shown here is derived from an EMBL/GenBank/DDBJ whole genome shotgun (WGS) entry which is preliminary data.</text>
</comment>
<keyword evidence="7" id="KW-1185">Reference proteome</keyword>
<keyword evidence="3 5" id="KW-1133">Transmembrane helix</keyword>